<feature type="region of interest" description="Disordered" evidence="1">
    <location>
        <begin position="1"/>
        <end position="51"/>
    </location>
</feature>
<feature type="compositionally biased region" description="Basic and acidic residues" evidence="1">
    <location>
        <begin position="39"/>
        <end position="51"/>
    </location>
</feature>
<evidence type="ECO:0000313" key="2">
    <source>
        <dbReference type="EMBL" id="KAK2554298.1"/>
    </source>
</evidence>
<feature type="compositionally biased region" description="Polar residues" evidence="1">
    <location>
        <begin position="1"/>
        <end position="10"/>
    </location>
</feature>
<dbReference type="PANTHER" id="PTHR31097:SF2">
    <property type="entry name" value="CHROMOSOME 7 OPEN READING FRAME 57"/>
    <property type="match status" value="1"/>
</dbReference>
<name>A0AAD9UY56_ACRCE</name>
<organism evidence="2 3">
    <name type="scientific">Acropora cervicornis</name>
    <name type="common">Staghorn coral</name>
    <dbReference type="NCBI Taxonomy" id="6130"/>
    <lineage>
        <taxon>Eukaryota</taxon>
        <taxon>Metazoa</taxon>
        <taxon>Cnidaria</taxon>
        <taxon>Anthozoa</taxon>
        <taxon>Hexacorallia</taxon>
        <taxon>Scleractinia</taxon>
        <taxon>Astrocoeniina</taxon>
        <taxon>Acroporidae</taxon>
        <taxon>Acropora</taxon>
    </lineage>
</organism>
<keyword evidence="3" id="KW-1185">Reference proteome</keyword>
<proteinExistence type="predicted"/>
<dbReference type="Proteomes" id="UP001249851">
    <property type="component" value="Unassembled WGS sequence"/>
</dbReference>
<evidence type="ECO:0000256" key="1">
    <source>
        <dbReference type="SAM" id="MobiDB-lite"/>
    </source>
</evidence>
<accession>A0AAD9UY56</accession>
<sequence length="219" mass="25170">MPNPHISTQDWFYHAPSRKTSTAAKPAPPASQIPGIGGLKDECANPEQDDRHFRRKWIRDTDSKYIKLAKAGGRKNLLAFRSPPTKADEPVPYPRVDWFDHDPPEDEESNEFQCTVKQEKQHKKPNPGYSILPDWYVHLNDLSSDNDRASADAYQSQPPIIGFDNLSKWQRDSEPVNFKHLMSMGYQQDWLNEHGKKAEEGKEEKKVWNGLLTGKTDMQ</sequence>
<comment type="caution">
    <text evidence="2">The sequence shown here is derived from an EMBL/GenBank/DDBJ whole genome shotgun (WGS) entry which is preliminary data.</text>
</comment>
<dbReference type="PANTHER" id="PTHR31097">
    <property type="entry name" value="SI:DKEY-276J7.1"/>
    <property type="match status" value="1"/>
</dbReference>
<reference evidence="2" key="1">
    <citation type="journal article" date="2023" name="G3 (Bethesda)">
        <title>Whole genome assembly and annotation of the endangered Caribbean coral Acropora cervicornis.</title>
        <authorList>
            <person name="Selwyn J.D."/>
            <person name="Vollmer S.V."/>
        </authorList>
    </citation>
    <scope>NUCLEOTIDE SEQUENCE</scope>
    <source>
        <strain evidence="2">K2</strain>
    </source>
</reference>
<reference evidence="2" key="2">
    <citation type="journal article" date="2023" name="Science">
        <title>Genomic signatures of disease resistance in endangered staghorn corals.</title>
        <authorList>
            <person name="Vollmer S.V."/>
            <person name="Selwyn J.D."/>
            <person name="Despard B.A."/>
            <person name="Roesel C.L."/>
        </authorList>
    </citation>
    <scope>NUCLEOTIDE SEQUENCE</scope>
    <source>
        <strain evidence="2">K2</strain>
    </source>
</reference>
<dbReference type="Pfam" id="PF17662">
    <property type="entry name" value="DUF5524"/>
    <property type="match status" value="1"/>
</dbReference>
<feature type="region of interest" description="Disordered" evidence="1">
    <location>
        <begin position="79"/>
        <end position="109"/>
    </location>
</feature>
<gene>
    <name evidence="2" type="ORF">P5673_024306</name>
</gene>
<dbReference type="InterPro" id="IPR040247">
    <property type="entry name" value="DUF5524"/>
</dbReference>
<evidence type="ECO:0000313" key="3">
    <source>
        <dbReference type="Proteomes" id="UP001249851"/>
    </source>
</evidence>
<protein>
    <submittedName>
        <fullName evidence="2">Uncharacterized protein</fullName>
    </submittedName>
</protein>
<dbReference type="AlphaFoldDB" id="A0AAD9UY56"/>
<dbReference type="EMBL" id="JARQWQ010000071">
    <property type="protein sequence ID" value="KAK2554298.1"/>
    <property type="molecule type" value="Genomic_DNA"/>
</dbReference>